<dbReference type="Pfam" id="PF13343">
    <property type="entry name" value="SBP_bac_6"/>
    <property type="match status" value="1"/>
</dbReference>
<dbReference type="STRING" id="680026.AB733_09085"/>
<proteinExistence type="predicted"/>
<name>A0A0J8VCF3_9GAMM</name>
<evidence type="ECO:0000256" key="1">
    <source>
        <dbReference type="ARBA" id="ARBA00022729"/>
    </source>
</evidence>
<dbReference type="GO" id="GO:0030975">
    <property type="term" value="F:thiamine binding"/>
    <property type="evidence" value="ECO:0007669"/>
    <property type="project" value="TreeGrafter"/>
</dbReference>
<dbReference type="EMBL" id="PYLZ01000002">
    <property type="protein sequence ID" value="PSW25924.1"/>
    <property type="molecule type" value="Genomic_DNA"/>
</dbReference>
<feature type="signal peptide" evidence="2">
    <location>
        <begin position="1"/>
        <end position="21"/>
    </location>
</feature>
<sequence length="334" mass="36560">MKLAHCLGVTLLLATSAHVYAKETITVYTAFETDLLADFKNTFQKSHPDIDINWVRDSTGVITAKLLAEGKNTQADVIWGLAGSSLALLKEQGVIKPFTPVGVQSLKPTMLDPQANQAWYGHDAFFNVVCFNEIIAKQLNLPKPTTWEDLTKPIYKGHIVMPNPSSSGTGYTQVSAWLQTMGSEQGWDYMTRLDNNIAKYTHSGSKPCVESAQGETVIGISFALRAAKLKSQGAPIDLILPEGIGWDTEAVALVNTDSKAAQALVNWSVSKEANELYNTVYPVVAHKEVNGNVKNYPDVESAIADIDFNAMANDRAAVLKKWSAHFESRTENRS</sequence>
<gene>
    <name evidence="3" type="ORF">C9I94_04990</name>
</gene>
<protein>
    <submittedName>
        <fullName evidence="3">Putative 2-aminoethylphosphonate ABC transporter substrate-binding protein</fullName>
    </submittedName>
</protein>
<evidence type="ECO:0000313" key="3">
    <source>
        <dbReference type="EMBL" id="PSW25924.1"/>
    </source>
</evidence>
<dbReference type="InterPro" id="IPR026045">
    <property type="entry name" value="Ferric-bd"/>
</dbReference>
<dbReference type="CDD" id="cd13544">
    <property type="entry name" value="PBP2_Fbp_like_1"/>
    <property type="match status" value="1"/>
</dbReference>
<dbReference type="GO" id="GO:0030288">
    <property type="term" value="C:outer membrane-bounded periplasmic space"/>
    <property type="evidence" value="ECO:0007669"/>
    <property type="project" value="TreeGrafter"/>
</dbReference>
<dbReference type="PIRSF" id="PIRSF002825">
    <property type="entry name" value="CfbpA"/>
    <property type="match status" value="1"/>
</dbReference>
<dbReference type="GO" id="GO:0030976">
    <property type="term" value="F:thiamine pyrophosphate binding"/>
    <property type="evidence" value="ECO:0007669"/>
    <property type="project" value="TreeGrafter"/>
</dbReference>
<dbReference type="Proteomes" id="UP000240481">
    <property type="component" value="Unassembled WGS sequence"/>
</dbReference>
<dbReference type="OrthoDB" id="305758at2"/>
<organism evidence="3 4">
    <name type="scientific">Photobacterium swingsii</name>
    <dbReference type="NCBI Taxonomy" id="680026"/>
    <lineage>
        <taxon>Bacteria</taxon>
        <taxon>Pseudomonadati</taxon>
        <taxon>Pseudomonadota</taxon>
        <taxon>Gammaproteobacteria</taxon>
        <taxon>Vibrionales</taxon>
        <taxon>Vibrionaceae</taxon>
        <taxon>Photobacterium</taxon>
    </lineage>
</organism>
<dbReference type="SUPFAM" id="SSF53850">
    <property type="entry name" value="Periplasmic binding protein-like II"/>
    <property type="match status" value="1"/>
</dbReference>
<reference evidence="3 4" key="1">
    <citation type="submission" date="2018-01" db="EMBL/GenBank/DDBJ databases">
        <title>Whole genome sequencing of Histamine producing bacteria.</title>
        <authorList>
            <person name="Butler K."/>
        </authorList>
    </citation>
    <scope>NUCLEOTIDE SEQUENCE [LARGE SCALE GENOMIC DNA]</scope>
    <source>
        <strain evidence="3 4">DSM 24669</strain>
    </source>
</reference>
<dbReference type="RefSeq" id="WP_048898489.1">
    <property type="nucleotide sequence ID" value="NZ_AP024852.1"/>
</dbReference>
<dbReference type="GO" id="GO:0015888">
    <property type="term" value="P:thiamine transport"/>
    <property type="evidence" value="ECO:0007669"/>
    <property type="project" value="TreeGrafter"/>
</dbReference>
<evidence type="ECO:0000256" key="2">
    <source>
        <dbReference type="SAM" id="SignalP"/>
    </source>
</evidence>
<keyword evidence="4" id="KW-1185">Reference proteome</keyword>
<dbReference type="PANTHER" id="PTHR30006">
    <property type="entry name" value="THIAMINE-BINDING PERIPLASMIC PROTEIN-RELATED"/>
    <property type="match status" value="1"/>
</dbReference>
<feature type="chain" id="PRO_5030009105" evidence="2">
    <location>
        <begin position="22"/>
        <end position="334"/>
    </location>
</feature>
<dbReference type="Gene3D" id="3.40.190.10">
    <property type="entry name" value="Periplasmic binding protein-like II"/>
    <property type="match status" value="2"/>
</dbReference>
<comment type="caution">
    <text evidence="3">The sequence shown here is derived from an EMBL/GenBank/DDBJ whole genome shotgun (WGS) entry which is preliminary data.</text>
</comment>
<evidence type="ECO:0000313" key="4">
    <source>
        <dbReference type="Proteomes" id="UP000240481"/>
    </source>
</evidence>
<dbReference type="PANTHER" id="PTHR30006:SF2">
    <property type="entry name" value="ABC TRANSPORTER SUBSTRATE-BINDING PROTEIN"/>
    <property type="match status" value="1"/>
</dbReference>
<dbReference type="NCBIfam" id="TIGR03261">
    <property type="entry name" value="phnS2"/>
    <property type="match status" value="1"/>
</dbReference>
<dbReference type="AlphaFoldDB" id="A0A0J8VCF3"/>
<dbReference type="InterPro" id="IPR017663">
    <property type="entry name" value="ABC_2-AEP-bd"/>
</dbReference>
<keyword evidence="1 2" id="KW-0732">Signal</keyword>
<accession>A0A0J8VCF3</accession>